<reference evidence="4" key="1">
    <citation type="submission" date="2016-04" db="UniProtKB">
        <authorList>
            <consortium name="WormBaseParasite"/>
        </authorList>
    </citation>
    <scope>IDENTIFICATION</scope>
</reference>
<evidence type="ECO:0000313" key="2">
    <source>
        <dbReference type="EMBL" id="VDL70130.1"/>
    </source>
</evidence>
<dbReference type="SUPFAM" id="SSF48113">
    <property type="entry name" value="Heme-dependent peroxidases"/>
    <property type="match status" value="2"/>
</dbReference>
<dbReference type="GO" id="GO:0006979">
    <property type="term" value="P:response to oxidative stress"/>
    <property type="evidence" value="ECO:0007669"/>
    <property type="project" value="InterPro"/>
</dbReference>
<dbReference type="GO" id="GO:0004601">
    <property type="term" value="F:peroxidase activity"/>
    <property type="evidence" value="ECO:0007669"/>
    <property type="project" value="UniProtKB-KW"/>
</dbReference>
<dbReference type="Gene3D" id="1.10.640.10">
    <property type="entry name" value="Haem peroxidase domain superfamily, animal type"/>
    <property type="match status" value="4"/>
</dbReference>
<dbReference type="EMBL" id="UYSL01019807">
    <property type="protein sequence ID" value="VDL70130.1"/>
    <property type="molecule type" value="Genomic_DNA"/>
</dbReference>
<sequence>MPQRTLRVPAPIGCTHYVRSQVAPVEKCHVGPRQQMNMVSSFIDGGVVYGNTIEEAQHRRRGKLGKIGEEHVQPSLHSSASVLRTIFESHHNILAGQLKKLNPHWDDEQLYQEARRIVVAQIQIITVREYLPLLIGREAMAKFEIVDDPKNFADLYDKHANADTLNAFAAVVGQFFYAMDVLSSSAHSKIAHGAHADSPVTRPELGPFHRNRDGGTGFDVDFSAFDDLDDLLVDPHEIIPRLVKIYEAVEDVDLLVLALAEKPAAGSLVGPTLSCIFGIHYQNVIHGDRFWYSNNVDDFAFTLPQYKALLAGTTLSRIICRVLGEQTHFQTDAFRISDEFSDQYIEELLYEAKKNVEHMEKDLAENRAETDGSGTSVMDSFHVYMDTVRAKQRATDMSRASDILLEATKLFVGSHSRESSLPQHLRDPVSIPKLNLDWFISQYCPPDKCLSQELPCDHTSKYRTHSGWCNNLQRPESGSAFQPLIYLLPPQYDDGIDKPRSTSIRGTPLPNPRLISNIVHKDVFREHPKYSHMTMQFGQFISHDITHSPVSPGPNNEVLNCTRCDSFFTVSPNCLPVPIPEGDPFFTTSDQEGPPRCLAFIRSLNGQNQLGPRRQINQEARRIVGAEIAHICFNEFLPKILGYELVDQHDLRPKTDGYYTGYDPTCESTLSHSFSTAAYRIFPRLDGHYDEVDHYDLGDNFKYADVVYDEEHGGIESILLGLVAVPSMAYDRHVTTALRNYLFSKREEPESGLDLIAINIMRGRDHGLPSYVDHREYCGFERPMSFESLSSIMDGASVDALRSAYESVEDVDLFSGLVSEKPIKGTLRSTALTCTVSTCHFGLTALRCRPIVVNDCHEIMEKFSRKEMMTDISCVIQCSSAMGLRKL</sequence>
<dbReference type="WBParaSite" id="NBR_0000654001-mRNA-1">
    <property type="protein sequence ID" value="NBR_0000654001-mRNA-1"/>
    <property type="gene ID" value="NBR_0000654001"/>
</dbReference>
<dbReference type="STRING" id="27835.A0A158QXA8"/>
<dbReference type="AlphaFoldDB" id="A0A158QXA8"/>
<dbReference type="Pfam" id="PF03098">
    <property type="entry name" value="An_peroxidase"/>
    <property type="match status" value="4"/>
</dbReference>
<dbReference type="InterPro" id="IPR019791">
    <property type="entry name" value="Haem_peroxidase_animal"/>
</dbReference>
<dbReference type="Proteomes" id="UP000271162">
    <property type="component" value="Unassembled WGS sequence"/>
</dbReference>
<dbReference type="PROSITE" id="PS50292">
    <property type="entry name" value="PEROXIDASE_3"/>
    <property type="match status" value="2"/>
</dbReference>
<evidence type="ECO:0000256" key="1">
    <source>
        <dbReference type="ARBA" id="ARBA00022559"/>
    </source>
</evidence>
<keyword evidence="1" id="KW-0560">Oxidoreductase</keyword>
<organism evidence="4">
    <name type="scientific">Nippostrongylus brasiliensis</name>
    <name type="common">Rat hookworm</name>
    <dbReference type="NCBI Taxonomy" id="27835"/>
    <lineage>
        <taxon>Eukaryota</taxon>
        <taxon>Metazoa</taxon>
        <taxon>Ecdysozoa</taxon>
        <taxon>Nematoda</taxon>
        <taxon>Chromadorea</taxon>
        <taxon>Rhabditida</taxon>
        <taxon>Rhabditina</taxon>
        <taxon>Rhabditomorpha</taxon>
        <taxon>Strongyloidea</taxon>
        <taxon>Heligmosomidae</taxon>
        <taxon>Nippostrongylus</taxon>
    </lineage>
</organism>
<evidence type="ECO:0000313" key="3">
    <source>
        <dbReference type="Proteomes" id="UP000271162"/>
    </source>
</evidence>
<evidence type="ECO:0000313" key="4">
    <source>
        <dbReference type="WBParaSite" id="NBR_0000654001-mRNA-1"/>
    </source>
</evidence>
<dbReference type="InterPro" id="IPR037120">
    <property type="entry name" value="Haem_peroxidase_sf_animal"/>
</dbReference>
<protein>
    <submittedName>
        <fullName evidence="4">Animal hem peroxidase</fullName>
    </submittedName>
</protein>
<dbReference type="PANTHER" id="PTHR11475:SF133">
    <property type="entry name" value="PEROXIDASE"/>
    <property type="match status" value="1"/>
</dbReference>
<keyword evidence="3" id="KW-1185">Reference proteome</keyword>
<gene>
    <name evidence="2" type="ORF">NBR_LOCUS6541</name>
</gene>
<proteinExistence type="predicted"/>
<dbReference type="PRINTS" id="PR00457">
    <property type="entry name" value="ANPEROXIDASE"/>
</dbReference>
<dbReference type="PANTHER" id="PTHR11475">
    <property type="entry name" value="OXIDASE/PEROXIDASE"/>
    <property type="match status" value="1"/>
</dbReference>
<dbReference type="OMA" id="TFGCIMA"/>
<name>A0A158QXA8_NIPBR</name>
<keyword evidence="1" id="KW-0575">Peroxidase</keyword>
<reference evidence="2 3" key="2">
    <citation type="submission" date="2018-11" db="EMBL/GenBank/DDBJ databases">
        <authorList>
            <consortium name="Pathogen Informatics"/>
        </authorList>
    </citation>
    <scope>NUCLEOTIDE SEQUENCE [LARGE SCALE GENOMIC DNA]</scope>
</reference>
<dbReference type="GO" id="GO:0005576">
    <property type="term" value="C:extracellular region"/>
    <property type="evidence" value="ECO:0007669"/>
    <property type="project" value="UniProtKB-SubCell"/>
</dbReference>
<dbReference type="GO" id="GO:0020037">
    <property type="term" value="F:heme binding"/>
    <property type="evidence" value="ECO:0007669"/>
    <property type="project" value="InterPro"/>
</dbReference>
<dbReference type="InterPro" id="IPR010255">
    <property type="entry name" value="Haem_peroxidase_sf"/>
</dbReference>
<accession>A0A158QXA8</accession>